<protein>
    <submittedName>
        <fullName evidence="1">Uncharacterized protein</fullName>
    </submittedName>
</protein>
<reference evidence="1" key="2">
    <citation type="submission" date="2020-03" db="EMBL/GenBank/DDBJ databases">
        <title>Walnut 2.0.</title>
        <authorList>
            <person name="Marrano A."/>
            <person name="Britton M."/>
            <person name="Zimin A.V."/>
            <person name="Zaini P.A."/>
            <person name="Workman R."/>
            <person name="Puiu D."/>
            <person name="Bianco L."/>
            <person name="Allen B.J."/>
            <person name="Troggio M."/>
            <person name="Leslie C.A."/>
            <person name="Timp W."/>
            <person name="Dendekar A."/>
            <person name="Salzberg S.L."/>
            <person name="Neale D.B."/>
        </authorList>
    </citation>
    <scope>NUCLEOTIDE SEQUENCE</scope>
    <source>
        <tissue evidence="1">Leaves</tissue>
    </source>
</reference>
<sequence>MTQIQLQQGQPQAPYVTGVAVIVPAVGIRVEPFGAHVGAGADVGVARVQRTAHDLADSKIGDLHLHRVVHQEIRGFEVTVDDLVPMEVVQAVENLARHVGKLGLGESTMGLEQRVEGTQVHVLHENRDVATWLLEYTMAADNVGRVGASEDFHLPKNLSAEGGVRVRVNDLEGVDIMGALVADLVDGATIAMAKDLKLFEVGDGDGRRGGSIGDSIGRKG</sequence>
<reference evidence="1" key="1">
    <citation type="submission" date="2015-10" db="EMBL/GenBank/DDBJ databases">
        <authorList>
            <person name="Martinez-Garcia P.J."/>
            <person name="Crepeau M.W."/>
            <person name="Puiu D."/>
            <person name="Gonzalez-Ibeas D."/>
            <person name="Whalen J."/>
            <person name="Stevens K."/>
            <person name="Paul R."/>
            <person name="Butterfield T."/>
            <person name="Britton M."/>
            <person name="Reagan R."/>
            <person name="Chakraborty S."/>
            <person name="Walawage S.L."/>
            <person name="Vasquez-Gross H.A."/>
            <person name="Cardeno C."/>
            <person name="Famula R."/>
            <person name="Pratt K."/>
            <person name="Kuruganti S."/>
            <person name="Aradhya M.K."/>
            <person name="Leslie C.A."/>
            <person name="Dandekar A.M."/>
            <person name="Salzberg S.L."/>
            <person name="Wegrzyn J.L."/>
            <person name="Langley C.H."/>
            <person name="Neale D.B."/>
        </authorList>
    </citation>
    <scope>NUCLEOTIDE SEQUENCE</scope>
    <source>
        <tissue evidence="1">Leaves</tissue>
    </source>
</reference>
<evidence type="ECO:0000313" key="1">
    <source>
        <dbReference type="EMBL" id="KAF5445561.1"/>
    </source>
</evidence>
<dbReference type="Proteomes" id="UP000619265">
    <property type="component" value="Unassembled WGS sequence"/>
</dbReference>
<comment type="caution">
    <text evidence="1">The sequence shown here is derived from an EMBL/GenBank/DDBJ whole genome shotgun (WGS) entry which is preliminary data.</text>
</comment>
<name>A0A833SPW9_JUGRE</name>
<organism evidence="1 2">
    <name type="scientific">Juglans regia</name>
    <name type="common">English walnut</name>
    <dbReference type="NCBI Taxonomy" id="51240"/>
    <lineage>
        <taxon>Eukaryota</taxon>
        <taxon>Viridiplantae</taxon>
        <taxon>Streptophyta</taxon>
        <taxon>Embryophyta</taxon>
        <taxon>Tracheophyta</taxon>
        <taxon>Spermatophyta</taxon>
        <taxon>Magnoliopsida</taxon>
        <taxon>eudicotyledons</taxon>
        <taxon>Gunneridae</taxon>
        <taxon>Pentapetalae</taxon>
        <taxon>rosids</taxon>
        <taxon>fabids</taxon>
        <taxon>Fagales</taxon>
        <taxon>Juglandaceae</taxon>
        <taxon>Juglans</taxon>
    </lineage>
</organism>
<dbReference type="EMBL" id="LIHL02000015">
    <property type="protein sequence ID" value="KAF5445561.1"/>
    <property type="molecule type" value="Genomic_DNA"/>
</dbReference>
<dbReference type="AlphaFoldDB" id="A0A833SPW9"/>
<accession>A0A833SPW9</accession>
<dbReference type="Gramene" id="Jr15_11190_p2">
    <property type="protein sequence ID" value="cds.Jr15_11190_p2"/>
    <property type="gene ID" value="Jr15_11190"/>
</dbReference>
<gene>
    <name evidence="1" type="ORF">F2P56_034607</name>
</gene>
<evidence type="ECO:0000313" key="2">
    <source>
        <dbReference type="Proteomes" id="UP000619265"/>
    </source>
</evidence>
<proteinExistence type="predicted"/>